<evidence type="ECO:0000313" key="2">
    <source>
        <dbReference type="EMBL" id="KAJ8879283.1"/>
    </source>
</evidence>
<proteinExistence type="predicted"/>
<evidence type="ECO:0000256" key="1">
    <source>
        <dbReference type="SAM" id="MobiDB-lite"/>
    </source>
</evidence>
<organism evidence="2 3">
    <name type="scientific">Dryococelus australis</name>
    <dbReference type="NCBI Taxonomy" id="614101"/>
    <lineage>
        <taxon>Eukaryota</taxon>
        <taxon>Metazoa</taxon>
        <taxon>Ecdysozoa</taxon>
        <taxon>Arthropoda</taxon>
        <taxon>Hexapoda</taxon>
        <taxon>Insecta</taxon>
        <taxon>Pterygota</taxon>
        <taxon>Neoptera</taxon>
        <taxon>Polyneoptera</taxon>
        <taxon>Phasmatodea</taxon>
        <taxon>Verophasmatodea</taxon>
        <taxon>Anareolatae</taxon>
        <taxon>Phasmatidae</taxon>
        <taxon>Eurycanthinae</taxon>
        <taxon>Dryococelus</taxon>
    </lineage>
</organism>
<keyword evidence="3" id="KW-1185">Reference proteome</keyword>
<name>A0ABQ9H4R9_9NEOP</name>
<dbReference type="Proteomes" id="UP001159363">
    <property type="component" value="Chromosome 6"/>
</dbReference>
<accession>A0ABQ9H4R9</accession>
<feature type="compositionally biased region" description="Basic and acidic residues" evidence="1">
    <location>
        <begin position="53"/>
        <end position="67"/>
    </location>
</feature>
<gene>
    <name evidence="2" type="ORF">PR048_019890</name>
</gene>
<dbReference type="EMBL" id="JARBHB010000007">
    <property type="protein sequence ID" value="KAJ8879283.1"/>
    <property type="molecule type" value="Genomic_DNA"/>
</dbReference>
<protein>
    <submittedName>
        <fullName evidence="2">Uncharacterized protein</fullName>
    </submittedName>
</protein>
<sequence length="451" mass="49068">MDRRRNTRTGGGGDPRKNPPTSDIVGHNSNSRKSGATADPRGDIPATKSGGEAVRRLEREDLRERHGTANQAPPRIEGVGKILAGGGRSPLPRVKRDMARPNTLGVASPSAIPRVLRDEPMITRALSSGRSWRPAHLEYSATTPVLLVVARSAEAVQDGGGCGRTSGVLCSSSNPRHTSSLTLLPAPPPRHYFRSYGLLFRWKERNASRDLTRTPPAIESESGFSACRLFRCDSRVQRGYKPTRIQVPETSLKAKSAVTDLICPVQRYDGNTARLARKSDEALGVRVSVARITPSLLDFGSGVPSLRGALKDFQNFARMTKSDFEELLHLVVPKITKGNTNYRLAIPPSIRLAVGLRFIATGDSYTSLMYLFKISKQSVSVIVPEVCEALIEALHKYCKVSPNTSSLLSGVWASSFVVDSPQNDPDCTAADQLTLESSMRWDFPPSVPASQ</sequence>
<evidence type="ECO:0000313" key="3">
    <source>
        <dbReference type="Proteomes" id="UP001159363"/>
    </source>
</evidence>
<reference evidence="2 3" key="1">
    <citation type="submission" date="2023-02" db="EMBL/GenBank/DDBJ databases">
        <title>LHISI_Scaffold_Assembly.</title>
        <authorList>
            <person name="Stuart O.P."/>
            <person name="Cleave R."/>
            <person name="Magrath M.J.L."/>
            <person name="Mikheyev A.S."/>
        </authorList>
    </citation>
    <scope>NUCLEOTIDE SEQUENCE [LARGE SCALE GENOMIC DNA]</scope>
    <source>
        <strain evidence="2">Daus_M_001</strain>
        <tissue evidence="2">Leg muscle</tissue>
    </source>
</reference>
<feature type="region of interest" description="Disordered" evidence="1">
    <location>
        <begin position="1"/>
        <end position="95"/>
    </location>
</feature>
<comment type="caution">
    <text evidence="2">The sequence shown here is derived from an EMBL/GenBank/DDBJ whole genome shotgun (WGS) entry which is preliminary data.</text>
</comment>